<organism evidence="2 3">
    <name type="scientific">Miscanthus lutarioriparius</name>
    <dbReference type="NCBI Taxonomy" id="422564"/>
    <lineage>
        <taxon>Eukaryota</taxon>
        <taxon>Viridiplantae</taxon>
        <taxon>Streptophyta</taxon>
        <taxon>Embryophyta</taxon>
        <taxon>Tracheophyta</taxon>
        <taxon>Spermatophyta</taxon>
        <taxon>Magnoliopsida</taxon>
        <taxon>Liliopsida</taxon>
        <taxon>Poales</taxon>
        <taxon>Poaceae</taxon>
        <taxon>PACMAD clade</taxon>
        <taxon>Panicoideae</taxon>
        <taxon>Andropogonodae</taxon>
        <taxon>Andropogoneae</taxon>
        <taxon>Saccharinae</taxon>
        <taxon>Miscanthus</taxon>
    </lineage>
</organism>
<dbReference type="EMBL" id="CAJGYO010000002">
    <property type="protein sequence ID" value="CAD6211679.1"/>
    <property type="molecule type" value="Genomic_DNA"/>
</dbReference>
<gene>
    <name evidence="2" type="ORF">NCGR_LOCUS7635</name>
</gene>
<name>A0A811MSH3_9POAL</name>
<evidence type="ECO:0000313" key="3">
    <source>
        <dbReference type="Proteomes" id="UP000604825"/>
    </source>
</evidence>
<feature type="compositionally biased region" description="Basic and acidic residues" evidence="1">
    <location>
        <begin position="55"/>
        <end position="68"/>
    </location>
</feature>
<accession>A0A811MSH3</accession>
<dbReference type="AlphaFoldDB" id="A0A811MSH3"/>
<proteinExistence type="predicted"/>
<protein>
    <submittedName>
        <fullName evidence="2">Uncharacterized protein</fullName>
    </submittedName>
</protein>
<evidence type="ECO:0000256" key="1">
    <source>
        <dbReference type="SAM" id="MobiDB-lite"/>
    </source>
</evidence>
<keyword evidence="3" id="KW-1185">Reference proteome</keyword>
<evidence type="ECO:0000313" key="2">
    <source>
        <dbReference type="EMBL" id="CAD6211679.1"/>
    </source>
</evidence>
<feature type="region of interest" description="Disordered" evidence="1">
    <location>
        <begin position="1"/>
        <end position="41"/>
    </location>
</feature>
<comment type="caution">
    <text evidence="2">The sequence shown here is derived from an EMBL/GenBank/DDBJ whole genome shotgun (WGS) entry which is preliminary data.</text>
</comment>
<reference evidence="2" key="1">
    <citation type="submission" date="2020-10" db="EMBL/GenBank/DDBJ databases">
        <authorList>
            <person name="Han B."/>
            <person name="Lu T."/>
            <person name="Zhao Q."/>
            <person name="Huang X."/>
            <person name="Zhao Y."/>
        </authorList>
    </citation>
    <scope>NUCLEOTIDE SEQUENCE</scope>
</reference>
<dbReference type="Proteomes" id="UP000604825">
    <property type="component" value="Unassembled WGS sequence"/>
</dbReference>
<feature type="region of interest" description="Disordered" evidence="1">
    <location>
        <begin position="55"/>
        <end position="85"/>
    </location>
</feature>
<sequence>MLRPDPDDGTQQAGAEDGSGEASICLTGGGAGRTRRRYGSEAAAWCGRGALCERRRDAREGPRPRGDTDGDTAQEGGAGRDPGGWWRSRCTAATSTLVVPTAAPQPALDAKRFRRLVRNCSRAVALLAVHPNQEEVRVVRILHYHFASSSLFDDRYPSVFATGLCHC</sequence>